<dbReference type="Proteomes" id="UP000228934">
    <property type="component" value="Unassembled WGS sequence"/>
</dbReference>
<organism evidence="1 2">
    <name type="scientific">Aquarana catesbeiana</name>
    <name type="common">American bullfrog</name>
    <name type="synonym">Rana catesbeiana</name>
    <dbReference type="NCBI Taxonomy" id="8400"/>
    <lineage>
        <taxon>Eukaryota</taxon>
        <taxon>Metazoa</taxon>
        <taxon>Chordata</taxon>
        <taxon>Craniata</taxon>
        <taxon>Vertebrata</taxon>
        <taxon>Euteleostomi</taxon>
        <taxon>Amphibia</taxon>
        <taxon>Batrachia</taxon>
        <taxon>Anura</taxon>
        <taxon>Neobatrachia</taxon>
        <taxon>Ranoidea</taxon>
        <taxon>Ranidae</taxon>
        <taxon>Aquarana</taxon>
    </lineage>
</organism>
<protein>
    <submittedName>
        <fullName evidence="1">Uncharacterized protein</fullName>
    </submittedName>
</protein>
<evidence type="ECO:0000313" key="2">
    <source>
        <dbReference type="Proteomes" id="UP000228934"/>
    </source>
</evidence>
<sequence length="124" mass="14241">HVEKLELIGMDFIWKVAVESPDEEIANEAIQLIINYSYINLNPRLKKDSVSLHKKFIADCYTRLEVRMLRLWGRVFECCVPSIERITQGKEAIAVALYYVISCVQPQLVTHKKTCQLSALLSSD</sequence>
<feature type="non-terminal residue" evidence="1">
    <location>
        <position position="1"/>
    </location>
</feature>
<proteinExistence type="predicted"/>
<name>A0A2G9QA17_AQUCT</name>
<keyword evidence="2" id="KW-1185">Reference proteome</keyword>
<dbReference type="AlphaFoldDB" id="A0A2G9QA17"/>
<dbReference type="EMBL" id="KZ038600">
    <property type="protein sequence ID" value="PIO12426.1"/>
    <property type="molecule type" value="Genomic_DNA"/>
</dbReference>
<reference evidence="2" key="1">
    <citation type="journal article" date="2017" name="Nat. Commun.">
        <title>The North American bullfrog draft genome provides insight into hormonal regulation of long noncoding RNA.</title>
        <authorList>
            <person name="Hammond S.A."/>
            <person name="Warren R.L."/>
            <person name="Vandervalk B.P."/>
            <person name="Kucuk E."/>
            <person name="Khan H."/>
            <person name="Gibb E.A."/>
            <person name="Pandoh P."/>
            <person name="Kirk H."/>
            <person name="Zhao Y."/>
            <person name="Jones M."/>
            <person name="Mungall A.J."/>
            <person name="Coope R."/>
            <person name="Pleasance S."/>
            <person name="Moore R.A."/>
            <person name="Holt R.A."/>
            <person name="Round J.M."/>
            <person name="Ohora S."/>
            <person name="Walle B.V."/>
            <person name="Veldhoen N."/>
            <person name="Helbing C.C."/>
            <person name="Birol I."/>
        </authorList>
    </citation>
    <scope>NUCLEOTIDE SEQUENCE [LARGE SCALE GENOMIC DNA]</scope>
</reference>
<evidence type="ECO:0000313" key="1">
    <source>
        <dbReference type="EMBL" id="PIO12426.1"/>
    </source>
</evidence>
<dbReference type="OrthoDB" id="289038at2759"/>
<gene>
    <name evidence="1" type="ORF">AB205_0042420</name>
</gene>
<accession>A0A2G9QA17</accession>